<evidence type="ECO:0000313" key="3">
    <source>
        <dbReference type="Proteomes" id="UP001529491"/>
    </source>
</evidence>
<protein>
    <submittedName>
        <fullName evidence="2">Penicillin-binding transpeptidase domain-containing protein</fullName>
    </submittedName>
</protein>
<accession>A0ABZ0JZ83</accession>
<dbReference type="EMBL" id="CP136522">
    <property type="protein sequence ID" value="WOT05597.1"/>
    <property type="molecule type" value="Genomic_DNA"/>
</dbReference>
<organism evidence="2 3">
    <name type="scientific">Shewanella youngdeokensis</name>
    <dbReference type="NCBI Taxonomy" id="2999068"/>
    <lineage>
        <taxon>Bacteria</taxon>
        <taxon>Pseudomonadati</taxon>
        <taxon>Pseudomonadota</taxon>
        <taxon>Gammaproteobacteria</taxon>
        <taxon>Alteromonadales</taxon>
        <taxon>Shewanellaceae</taxon>
        <taxon>Shewanella</taxon>
    </lineage>
</organism>
<dbReference type="InterPro" id="IPR001460">
    <property type="entry name" value="PCN-bd_Tpept"/>
</dbReference>
<dbReference type="Proteomes" id="UP001529491">
    <property type="component" value="Chromosome"/>
</dbReference>
<dbReference type="Gene3D" id="3.40.710.10">
    <property type="entry name" value="DD-peptidase/beta-lactamase superfamily"/>
    <property type="match status" value="1"/>
</dbReference>
<dbReference type="InterPro" id="IPR012338">
    <property type="entry name" value="Beta-lactam/transpept-like"/>
</dbReference>
<dbReference type="Pfam" id="PF00905">
    <property type="entry name" value="Transpeptidase"/>
    <property type="match status" value="1"/>
</dbReference>
<name>A0ABZ0JZ83_9GAMM</name>
<gene>
    <name evidence="2" type="ORF">RGE70_01850</name>
</gene>
<evidence type="ECO:0000259" key="1">
    <source>
        <dbReference type="Pfam" id="PF00905"/>
    </source>
</evidence>
<evidence type="ECO:0000313" key="2">
    <source>
        <dbReference type="EMBL" id="WOT05597.1"/>
    </source>
</evidence>
<sequence>MGKVLLFGFLGLLGVTALIVDASVTGSGGQVQLGSKHIAMQPASNWQSVFTEHGIESVDGVLVLFDVAKQTLRSSNLQRANSGYVPASTFNIANGLIALELGVVKDVDLPLPWEPNQSFTGAFKSSQVPVFEHIASNIDKQRMANMLAYIDYGNQSISGGFPRFWLAGDLRISAIEQIQFLHRLHSNTLPLSLHSQALIKQLMQTDSSESYALYAAAGYGGDTLKGVGWWIGWVEQNNNTVFFALNIDMASMQQASLGQAIVKAVLLQEQLIQV</sequence>
<reference evidence="2 3" key="1">
    <citation type="submission" date="2023-10" db="EMBL/GenBank/DDBJ databases">
        <title>Complete genome sequence of Shewanella sp. DAU334.</title>
        <authorList>
            <person name="Lee Y.-S."/>
            <person name="Jeong H.-R."/>
            <person name="Hwang E.-J."/>
            <person name="Choi Y.-L."/>
            <person name="Kim G.-D."/>
        </authorList>
    </citation>
    <scope>NUCLEOTIDE SEQUENCE [LARGE SCALE GENOMIC DNA]</scope>
    <source>
        <strain evidence="2 3">DAU334</strain>
    </source>
</reference>
<dbReference type="RefSeq" id="WP_310469860.1">
    <property type="nucleotide sequence ID" value="NZ_CP136522.1"/>
</dbReference>
<feature type="domain" description="Penicillin-binding protein transpeptidase" evidence="1">
    <location>
        <begin position="78"/>
        <end position="266"/>
    </location>
</feature>
<keyword evidence="3" id="KW-1185">Reference proteome</keyword>
<proteinExistence type="predicted"/>
<dbReference type="SUPFAM" id="SSF56601">
    <property type="entry name" value="beta-lactamase/transpeptidase-like"/>
    <property type="match status" value="1"/>
</dbReference>